<proteinExistence type="predicted"/>
<evidence type="ECO:0000256" key="1">
    <source>
        <dbReference type="ARBA" id="ARBA00022801"/>
    </source>
</evidence>
<keyword evidence="5" id="KW-1185">Reference proteome</keyword>
<reference evidence="4" key="1">
    <citation type="submission" date="2016-03" db="EMBL/GenBank/DDBJ databases">
        <title>Mechanisms controlling the formation of the plant cell surface in tip-growing cells are functionally conserved among land plants.</title>
        <authorList>
            <person name="Honkanen S."/>
            <person name="Jones V.A."/>
            <person name="Morieri G."/>
            <person name="Champion C."/>
            <person name="Hetherington A.J."/>
            <person name="Kelly S."/>
            <person name="Saint-Marcoux D."/>
            <person name="Proust H."/>
            <person name="Prescott H."/>
            <person name="Dolan L."/>
        </authorList>
    </citation>
    <scope>NUCLEOTIDE SEQUENCE [LARGE SCALE GENOMIC DNA]</scope>
    <source>
        <tissue evidence="4">Whole gametophyte</tissue>
    </source>
</reference>
<gene>
    <name evidence="4" type="ORF">AXG93_2062s1480</name>
</gene>
<dbReference type="PANTHER" id="PTHR48070:SF6">
    <property type="entry name" value="ESTERASE OVCA2"/>
    <property type="match status" value="1"/>
</dbReference>
<keyword evidence="2" id="KW-0732">Signal</keyword>
<feature type="domain" description="Serine hydrolase" evidence="3">
    <location>
        <begin position="26"/>
        <end position="174"/>
    </location>
</feature>
<accession>A0A176VEX1</accession>
<dbReference type="SUPFAM" id="SSF53474">
    <property type="entry name" value="alpha/beta-Hydrolases"/>
    <property type="match status" value="1"/>
</dbReference>
<dbReference type="EMBL" id="LVLJ01003929">
    <property type="protein sequence ID" value="OAE19137.1"/>
    <property type="molecule type" value="Genomic_DNA"/>
</dbReference>
<dbReference type="InterPro" id="IPR029058">
    <property type="entry name" value="AB_hydrolase_fold"/>
</dbReference>
<dbReference type="AlphaFoldDB" id="A0A176VEX1"/>
<evidence type="ECO:0000313" key="4">
    <source>
        <dbReference type="EMBL" id="OAE19137.1"/>
    </source>
</evidence>
<evidence type="ECO:0000313" key="5">
    <source>
        <dbReference type="Proteomes" id="UP000077202"/>
    </source>
</evidence>
<name>A0A176VEX1_MARPO</name>
<dbReference type="GO" id="GO:0005634">
    <property type="term" value="C:nucleus"/>
    <property type="evidence" value="ECO:0007669"/>
    <property type="project" value="TreeGrafter"/>
</dbReference>
<feature type="chain" id="PRO_5008051746" description="Serine hydrolase domain-containing protein" evidence="2">
    <location>
        <begin position="25"/>
        <end position="226"/>
    </location>
</feature>
<dbReference type="PANTHER" id="PTHR48070">
    <property type="entry name" value="ESTERASE OVCA2"/>
    <property type="match status" value="1"/>
</dbReference>
<evidence type="ECO:0000256" key="2">
    <source>
        <dbReference type="SAM" id="SignalP"/>
    </source>
</evidence>
<feature type="signal peptide" evidence="2">
    <location>
        <begin position="1"/>
        <end position="24"/>
    </location>
</feature>
<dbReference type="Gene3D" id="3.40.50.1820">
    <property type="entry name" value="alpha/beta hydrolase"/>
    <property type="match status" value="1"/>
</dbReference>
<dbReference type="InterPro" id="IPR050593">
    <property type="entry name" value="LovG"/>
</dbReference>
<dbReference type="GO" id="GO:0016787">
    <property type="term" value="F:hydrolase activity"/>
    <property type="evidence" value="ECO:0007669"/>
    <property type="project" value="UniProtKB-KW"/>
</dbReference>
<evidence type="ECO:0000259" key="3">
    <source>
        <dbReference type="Pfam" id="PF03959"/>
    </source>
</evidence>
<dbReference type="GO" id="GO:0005737">
    <property type="term" value="C:cytoplasm"/>
    <property type="evidence" value="ECO:0007669"/>
    <property type="project" value="TreeGrafter"/>
</dbReference>
<comment type="caution">
    <text evidence="4">The sequence shown here is derived from an EMBL/GenBank/DDBJ whole genome shotgun (WGS) entry which is preliminary data.</text>
</comment>
<dbReference type="Proteomes" id="UP000077202">
    <property type="component" value="Unassembled WGS sequence"/>
</dbReference>
<sequence length="226" mass="25389">MARPGCCLILTILVLQLSSSFTEGAKLRILAFHPYLSTAEATCASIRTWNSAILNLAEFNCLTAPFTEQGGRSWFLYPNNPNRIEESIAYVIDYMHKTGPYDGVYGFSQGAMMAAYIVAGQEKNMVFAGKSFSGLPRLRFAILHEGGRLEGVIDEVYSTPVKVKTLHSIGKKDARRWLEEEWPQYFVNPTVVRSEMEHTFLTNQNMGKVTIYIRSSSVFSKLPIVE</sequence>
<organism evidence="4 5">
    <name type="scientific">Marchantia polymorpha subsp. ruderalis</name>
    <dbReference type="NCBI Taxonomy" id="1480154"/>
    <lineage>
        <taxon>Eukaryota</taxon>
        <taxon>Viridiplantae</taxon>
        <taxon>Streptophyta</taxon>
        <taxon>Embryophyta</taxon>
        <taxon>Marchantiophyta</taxon>
        <taxon>Marchantiopsida</taxon>
        <taxon>Marchantiidae</taxon>
        <taxon>Marchantiales</taxon>
        <taxon>Marchantiaceae</taxon>
        <taxon>Marchantia</taxon>
    </lineage>
</organism>
<protein>
    <recommendedName>
        <fullName evidence="3">Serine hydrolase domain-containing protein</fullName>
    </recommendedName>
</protein>
<dbReference type="InterPro" id="IPR005645">
    <property type="entry name" value="FSH-like_dom"/>
</dbReference>
<keyword evidence="1" id="KW-0378">Hydrolase</keyword>
<dbReference type="Pfam" id="PF03959">
    <property type="entry name" value="FSH1"/>
    <property type="match status" value="1"/>
</dbReference>